<evidence type="ECO:0000313" key="2">
    <source>
        <dbReference type="Proteomes" id="UP000006578"/>
    </source>
</evidence>
<dbReference type="EMBL" id="CP000356">
    <property type="protein sequence ID" value="ABF53940.1"/>
    <property type="molecule type" value="Genomic_DNA"/>
</dbReference>
<dbReference type="SUPFAM" id="SSF88713">
    <property type="entry name" value="Glycoside hydrolase/deacetylase"/>
    <property type="match status" value="1"/>
</dbReference>
<keyword evidence="2" id="KW-1185">Reference proteome</keyword>
<accession>Q1GQY2</accession>
<reference evidence="1 2" key="1">
    <citation type="journal article" date="2009" name="Proc. Natl. Acad. Sci. U.S.A.">
        <title>The genomic basis of trophic strategy in marine bacteria.</title>
        <authorList>
            <person name="Lauro F.M."/>
            <person name="McDougald D."/>
            <person name="Thomas T."/>
            <person name="Williams T.J."/>
            <person name="Egan S."/>
            <person name="Rice S."/>
            <person name="DeMaere M.Z."/>
            <person name="Ting L."/>
            <person name="Ertan H."/>
            <person name="Johnson J."/>
            <person name="Ferriera S."/>
            <person name="Lapidus A."/>
            <person name="Anderson I."/>
            <person name="Kyrpides N."/>
            <person name="Munk A.C."/>
            <person name="Detter C."/>
            <person name="Han C.S."/>
            <person name="Brown M.V."/>
            <person name="Robb F.T."/>
            <person name="Kjelleberg S."/>
            <person name="Cavicchioli R."/>
        </authorList>
    </citation>
    <scope>NUCLEOTIDE SEQUENCE [LARGE SCALE GENOMIC DNA]</scope>
    <source>
        <strain evidence="2">DSM 13593 / LMG 18877 / RB2256</strain>
    </source>
</reference>
<dbReference type="GO" id="GO:0005975">
    <property type="term" value="P:carbohydrate metabolic process"/>
    <property type="evidence" value="ECO:0007669"/>
    <property type="project" value="InterPro"/>
</dbReference>
<evidence type="ECO:0008006" key="3">
    <source>
        <dbReference type="Google" id="ProtNLM"/>
    </source>
</evidence>
<dbReference type="KEGG" id="sal:Sala_2231"/>
<organism evidence="1 2">
    <name type="scientific">Sphingopyxis alaskensis (strain DSM 13593 / LMG 18877 / RB2256)</name>
    <name type="common">Sphingomonas alaskensis</name>
    <dbReference type="NCBI Taxonomy" id="317655"/>
    <lineage>
        <taxon>Bacteria</taxon>
        <taxon>Pseudomonadati</taxon>
        <taxon>Pseudomonadota</taxon>
        <taxon>Alphaproteobacteria</taxon>
        <taxon>Sphingomonadales</taxon>
        <taxon>Sphingomonadaceae</taxon>
        <taxon>Sphingopyxis</taxon>
    </lineage>
</organism>
<gene>
    <name evidence="1" type="ordered locus">Sala_2231</name>
</gene>
<protein>
    <recommendedName>
        <fullName evidence="3">Polysaccharide deacetylase</fullName>
    </recommendedName>
</protein>
<proteinExistence type="predicted"/>
<dbReference type="CDD" id="cd10933">
    <property type="entry name" value="CE4_u9"/>
    <property type="match status" value="1"/>
</dbReference>
<sequence>MPQRQINPPLSPFCYARAVTRAIISFDTELSAGLYQRGEGARANFESSILGRCREGDFGIIFQMDMLERYGLQGVFFVDPMPALVHGPSIVRDIVAPIVARGHEVQLHIHTEWLAFARFNPVGRLTGRNIGDFPLAAQKKLIGLAADMLVRAGAPDPVAFRAGNFGANDDTLRALAALGFAYDSSFNGAYLGHGCDIALDRTNIGMRMHHGVCEVPVSGLMDRADSFRPAQLCAMSEEEMRDALAHAAASGAIQFSAFSHSFELLSRDRAVANRLAIARMEALCAAVAADPRVTSGGFADLPPPPAQPGAIRLPEPRPLRTLRRTAEQAVGHLAHEVRYVRSLAYVTANTSRWGKIAGGILLAMA</sequence>
<dbReference type="HOGENOM" id="CLU_073847_0_0_5"/>
<dbReference type="Proteomes" id="UP000006578">
    <property type="component" value="Chromosome"/>
</dbReference>
<name>Q1GQY2_SPHAL</name>
<dbReference type="AlphaFoldDB" id="Q1GQY2"/>
<dbReference type="InterPro" id="IPR011330">
    <property type="entry name" value="Glyco_hydro/deAcase_b/a-brl"/>
</dbReference>
<dbReference type="eggNOG" id="COG0726">
    <property type="taxonomic scope" value="Bacteria"/>
</dbReference>
<dbReference type="Gene3D" id="3.20.20.370">
    <property type="entry name" value="Glycoside hydrolase/deacetylase"/>
    <property type="match status" value="1"/>
</dbReference>
<dbReference type="STRING" id="317655.Sala_2231"/>
<evidence type="ECO:0000313" key="1">
    <source>
        <dbReference type="EMBL" id="ABF53940.1"/>
    </source>
</evidence>